<dbReference type="EMBL" id="JACEGA010000001">
    <property type="protein sequence ID" value="MBB2184492.1"/>
    <property type="molecule type" value="Genomic_DNA"/>
</dbReference>
<proteinExistence type="predicted"/>
<dbReference type="RefSeq" id="WP_228352484.1">
    <property type="nucleotide sequence ID" value="NZ_JACEGA010000001.1"/>
</dbReference>
<sequence length="122" mass="13597">MSSTTSMIATRYRLQEWAEQVRACQNRPDGMKVIDWCAQNNITKADYYYRLRKVREACLESMPKDMVSTSIVPVPAEVMNPKSAPSTSTGLDISVNGFSIHVTEATSLDLLSTILQVISHAQ</sequence>
<name>A0A839K3E3_9FIRM</name>
<evidence type="ECO:0000313" key="4">
    <source>
        <dbReference type="Proteomes" id="UP000574276"/>
    </source>
</evidence>
<dbReference type="EMBL" id="JACEGA010000001">
    <property type="protein sequence ID" value="MBB2183529.1"/>
    <property type="molecule type" value="Genomic_DNA"/>
</dbReference>
<evidence type="ECO:0000313" key="2">
    <source>
        <dbReference type="EMBL" id="MBB2183529.1"/>
    </source>
</evidence>
<keyword evidence="4" id="KW-1185">Reference proteome</keyword>
<gene>
    <name evidence="1" type="ORF">H0486_07865</name>
    <name evidence="2" type="ORF">H0486_11645</name>
    <name evidence="3" type="ORF">H0486_16560</name>
</gene>
<reference evidence="2 4" key="1">
    <citation type="submission" date="2020-07" db="EMBL/GenBank/DDBJ databases">
        <title>Characterization and genome sequencing of isolate MD1, a novel member within the family Lachnospiraceae.</title>
        <authorList>
            <person name="Rettenmaier R."/>
            <person name="Di Bello L."/>
            <person name="Zinser C."/>
            <person name="Scheitz K."/>
            <person name="Liebl W."/>
            <person name="Zverlov V."/>
        </authorList>
    </citation>
    <scope>NUCLEOTIDE SEQUENCE [LARGE SCALE GENOMIC DNA]</scope>
    <source>
        <strain evidence="2 4">MD1</strain>
    </source>
</reference>
<organism evidence="2 4">
    <name type="scientific">Variimorphobacter saccharofermentans</name>
    <dbReference type="NCBI Taxonomy" id="2755051"/>
    <lineage>
        <taxon>Bacteria</taxon>
        <taxon>Bacillati</taxon>
        <taxon>Bacillota</taxon>
        <taxon>Clostridia</taxon>
        <taxon>Lachnospirales</taxon>
        <taxon>Lachnospiraceae</taxon>
        <taxon>Variimorphobacter</taxon>
    </lineage>
</organism>
<protein>
    <submittedName>
        <fullName evidence="2">IS66 family insertion sequence element accessory protein TnpB</fullName>
    </submittedName>
</protein>
<evidence type="ECO:0000313" key="3">
    <source>
        <dbReference type="EMBL" id="MBB2184492.1"/>
    </source>
</evidence>
<dbReference type="NCBIfam" id="NF047593">
    <property type="entry name" value="IS66_ISAeme5_TnpA"/>
    <property type="match status" value="1"/>
</dbReference>
<evidence type="ECO:0000313" key="1">
    <source>
        <dbReference type="EMBL" id="MBB2182790.1"/>
    </source>
</evidence>
<accession>A0A839K3E3</accession>
<dbReference type="AlphaFoldDB" id="A0A839K3E3"/>
<dbReference type="EMBL" id="JACEGA010000001">
    <property type="protein sequence ID" value="MBB2182790.1"/>
    <property type="molecule type" value="Genomic_DNA"/>
</dbReference>
<dbReference type="Proteomes" id="UP000574276">
    <property type="component" value="Unassembled WGS sequence"/>
</dbReference>
<comment type="caution">
    <text evidence="2">The sequence shown here is derived from an EMBL/GenBank/DDBJ whole genome shotgun (WGS) entry which is preliminary data.</text>
</comment>